<dbReference type="AlphaFoldDB" id="A0A1H3HDC6"/>
<accession>A0A1H3HDC6</accession>
<dbReference type="EMBL" id="FNPC01000003">
    <property type="protein sequence ID" value="SDY13225.1"/>
    <property type="molecule type" value="Genomic_DNA"/>
</dbReference>
<reference evidence="2" key="1">
    <citation type="submission" date="2016-10" db="EMBL/GenBank/DDBJ databases">
        <authorList>
            <person name="Varghese N."/>
            <person name="Submissions S."/>
        </authorList>
    </citation>
    <scope>NUCLEOTIDE SEQUENCE [LARGE SCALE GENOMIC DNA]</scope>
    <source>
        <strain evidence="2">DC30,IBRC 10041,KCTC 4046</strain>
    </source>
</reference>
<dbReference type="RefSeq" id="WP_092731493.1">
    <property type="nucleotide sequence ID" value="NZ_FNPC01000003.1"/>
</dbReference>
<keyword evidence="2" id="KW-1185">Reference proteome</keyword>
<dbReference type="OrthoDB" id="325206at2157"/>
<evidence type="ECO:0000313" key="2">
    <source>
        <dbReference type="Proteomes" id="UP000199079"/>
    </source>
</evidence>
<evidence type="ECO:0000313" key="1">
    <source>
        <dbReference type="EMBL" id="SDY13225.1"/>
    </source>
</evidence>
<dbReference type="Proteomes" id="UP000199079">
    <property type="component" value="Unassembled WGS sequence"/>
</dbReference>
<gene>
    <name evidence="1" type="ORF">SAMN05216564_103222</name>
</gene>
<dbReference type="InterPro" id="IPR055951">
    <property type="entry name" value="DUF7529"/>
</dbReference>
<dbReference type="Pfam" id="PF24373">
    <property type="entry name" value="DUF7529"/>
    <property type="match status" value="1"/>
</dbReference>
<protein>
    <submittedName>
        <fullName evidence="1">Uncharacterized protein</fullName>
    </submittedName>
</protein>
<organism evidence="1 2">
    <name type="scientific">Halopenitus persicus</name>
    <dbReference type="NCBI Taxonomy" id="1048396"/>
    <lineage>
        <taxon>Archaea</taxon>
        <taxon>Methanobacteriati</taxon>
        <taxon>Methanobacteriota</taxon>
        <taxon>Stenosarchaea group</taxon>
        <taxon>Halobacteria</taxon>
        <taxon>Halobacteriales</taxon>
        <taxon>Haloferacaceae</taxon>
        <taxon>Halopenitus</taxon>
    </lineage>
</organism>
<name>A0A1H3HDC6_9EURY</name>
<sequence>MDETDPDDAWDATLADRDAMAEGYRERGWDVVTVTASATGIIERPPVGITYILPGEEATAIEEVGTDTITDSSVYAATADETLYLVTELRATDEERMILLAGAIPLADLEEIADDARDAGEFRTRFIGDDGAAAGAFIHENPDPFLTPLSAGDE</sequence>
<proteinExistence type="predicted"/>